<dbReference type="Gene3D" id="3.30.2400.30">
    <property type="match status" value="1"/>
</dbReference>
<evidence type="ECO:0000313" key="6">
    <source>
        <dbReference type="Proteomes" id="UP001500166"/>
    </source>
</evidence>
<gene>
    <name evidence="5" type="ORF">GCM10009824_22650</name>
</gene>
<dbReference type="Proteomes" id="UP001500166">
    <property type="component" value="Unassembled WGS sequence"/>
</dbReference>
<dbReference type="PIRSF" id="PIRSF019254">
    <property type="entry name" value="CFP29"/>
    <property type="match status" value="1"/>
</dbReference>
<reference evidence="6" key="1">
    <citation type="journal article" date="2019" name="Int. J. Syst. Evol. Microbiol.">
        <title>The Global Catalogue of Microorganisms (GCM) 10K type strain sequencing project: providing services to taxonomists for standard genome sequencing and annotation.</title>
        <authorList>
            <consortium name="The Broad Institute Genomics Platform"/>
            <consortium name="The Broad Institute Genome Sequencing Center for Infectious Disease"/>
            <person name="Wu L."/>
            <person name="Ma J."/>
        </authorList>
    </citation>
    <scope>NUCLEOTIDE SEQUENCE [LARGE SCALE GENOMIC DNA]</scope>
    <source>
        <strain evidence="6">JCM 15914</strain>
    </source>
</reference>
<keyword evidence="6" id="KW-1185">Reference proteome</keyword>
<name>A0ABP5JPA9_9MICC</name>
<dbReference type="EMBL" id="BAAAQA010000025">
    <property type="protein sequence ID" value="GAA2120737.1"/>
    <property type="molecule type" value="Genomic_DNA"/>
</dbReference>
<dbReference type="PANTHER" id="PTHR37165:SF1">
    <property type="entry name" value="TYPE 1 ENCAPSULIN SHELL PROTEIN"/>
    <property type="match status" value="1"/>
</dbReference>
<dbReference type="NCBIfam" id="NF041155">
    <property type="entry name" value="encap_f1"/>
    <property type="match status" value="1"/>
</dbReference>
<protein>
    <recommendedName>
        <fullName evidence="4">Type 1 encapsulin shell protein</fullName>
    </recommendedName>
</protein>
<comment type="similarity">
    <text evidence="2">Belongs to the encapsulin family. Family 1 subfamily.</text>
</comment>
<sequence>MNNLHRDLAPVSSEAWDEIEDEARRTFKGRLAARRTVDMPDPAGPAFGALATGHVTSVQTQVEGVKALKRESLPVVELRVPFRVKRIDVDNVERGSSDSDWQPVKDAAVALANAEDRTVFYGASEIGLQGIIDASDNERLSIPQDIREFPDLVARAKTELRLAGVSGPFNLLLPADVYTEVTETTDHGYPILDHIDRILANDGKIIWAPALDDAVLLSERGGDFELHLGRDTSIGYLSHDSETVELYLTESFTVKVNTPEASVVIAK</sequence>
<evidence type="ECO:0000313" key="5">
    <source>
        <dbReference type="EMBL" id="GAA2120737.1"/>
    </source>
</evidence>
<dbReference type="PANTHER" id="PTHR37165">
    <property type="entry name" value="PEPTIDASE U56 FAMILY"/>
    <property type="match status" value="1"/>
</dbReference>
<evidence type="ECO:0000256" key="2">
    <source>
        <dbReference type="ARBA" id="ARBA00033743"/>
    </source>
</evidence>
<evidence type="ECO:0000256" key="4">
    <source>
        <dbReference type="ARBA" id="ARBA00050023"/>
    </source>
</evidence>
<comment type="caution">
    <text evidence="5">The sequence shown here is derived from an EMBL/GenBank/DDBJ whole genome shotgun (WGS) entry which is preliminary data.</text>
</comment>
<accession>A0ABP5JPA9</accession>
<dbReference type="RefSeq" id="WP_344225155.1">
    <property type="nucleotide sequence ID" value="NZ_BAAAQA010000025.1"/>
</dbReference>
<organism evidence="5 6">
    <name type="scientific">Kocuria atrinae</name>
    <dbReference type="NCBI Taxonomy" id="592377"/>
    <lineage>
        <taxon>Bacteria</taxon>
        <taxon>Bacillati</taxon>
        <taxon>Actinomycetota</taxon>
        <taxon>Actinomycetes</taxon>
        <taxon>Micrococcales</taxon>
        <taxon>Micrococcaceae</taxon>
        <taxon>Kocuria</taxon>
    </lineage>
</organism>
<dbReference type="InterPro" id="IPR007544">
    <property type="entry name" value="ENCAP"/>
</dbReference>
<proteinExistence type="inferred from homology"/>
<comment type="subcellular location">
    <subcellularLocation>
        <location evidence="1">Encapsulin nanocompartment</location>
    </subcellularLocation>
</comment>
<evidence type="ECO:0000256" key="1">
    <source>
        <dbReference type="ARBA" id="ARBA00033738"/>
    </source>
</evidence>
<dbReference type="InterPro" id="IPR051429">
    <property type="entry name" value="Encapsulin_nc"/>
</dbReference>
<keyword evidence="3" id="KW-1284">Encapsulin nanocompartment</keyword>
<dbReference type="Pfam" id="PF04454">
    <property type="entry name" value="Linocin_M18"/>
    <property type="match status" value="1"/>
</dbReference>
<dbReference type="Gene3D" id="3.30.2320.10">
    <property type="entry name" value="hypothetical protein PF0899 domain"/>
    <property type="match status" value="1"/>
</dbReference>
<evidence type="ECO:0000256" key="3">
    <source>
        <dbReference type="ARBA" id="ARBA00033787"/>
    </source>
</evidence>